<gene>
    <name evidence="2" type="ORF">SAMN04488047_113102</name>
</gene>
<proteinExistence type="predicted"/>
<evidence type="ECO:0000256" key="1">
    <source>
        <dbReference type="SAM" id="SignalP"/>
    </source>
</evidence>
<evidence type="ECO:0008006" key="4">
    <source>
        <dbReference type="Google" id="ProtNLM"/>
    </source>
</evidence>
<dbReference type="AlphaFoldDB" id="A0A1I5TG49"/>
<dbReference type="Proteomes" id="UP000199356">
    <property type="component" value="Unassembled WGS sequence"/>
</dbReference>
<accession>A0A1I5TG49</accession>
<name>A0A1I5TG49_9RHOB</name>
<reference evidence="2 3" key="1">
    <citation type="submission" date="2016-10" db="EMBL/GenBank/DDBJ databases">
        <authorList>
            <person name="de Groot N.N."/>
        </authorList>
    </citation>
    <scope>NUCLEOTIDE SEQUENCE [LARGE SCALE GENOMIC DNA]</scope>
    <source>
        <strain evidence="2 3">DSM 19547</strain>
    </source>
</reference>
<sequence>MKFTTILAAGILASSQAFAGGLAGATEEADVVRPTAVVPVGAGAISPWLIAGGALATAGVVAAIAGDDDDGTTTTTTTVVDE</sequence>
<protein>
    <recommendedName>
        <fullName evidence="4">VPEID-CTERM protein sorting domain-containing protein</fullName>
    </recommendedName>
</protein>
<evidence type="ECO:0000313" key="3">
    <source>
        <dbReference type="Proteomes" id="UP000199356"/>
    </source>
</evidence>
<dbReference type="EMBL" id="FOXA01000013">
    <property type="protein sequence ID" value="SFP81841.1"/>
    <property type="molecule type" value="Genomic_DNA"/>
</dbReference>
<evidence type="ECO:0000313" key="2">
    <source>
        <dbReference type="EMBL" id="SFP81841.1"/>
    </source>
</evidence>
<organism evidence="2 3">
    <name type="scientific">Tranquillimonas alkanivorans</name>
    <dbReference type="NCBI Taxonomy" id="441119"/>
    <lineage>
        <taxon>Bacteria</taxon>
        <taxon>Pseudomonadati</taxon>
        <taxon>Pseudomonadota</taxon>
        <taxon>Alphaproteobacteria</taxon>
        <taxon>Rhodobacterales</taxon>
        <taxon>Roseobacteraceae</taxon>
        <taxon>Tranquillimonas</taxon>
    </lineage>
</organism>
<feature type="signal peptide" evidence="1">
    <location>
        <begin position="1"/>
        <end position="19"/>
    </location>
</feature>
<feature type="chain" id="PRO_5011453673" description="VPEID-CTERM protein sorting domain-containing protein" evidence="1">
    <location>
        <begin position="20"/>
        <end position="82"/>
    </location>
</feature>
<keyword evidence="3" id="KW-1185">Reference proteome</keyword>
<dbReference type="RefSeq" id="WP_143096166.1">
    <property type="nucleotide sequence ID" value="NZ_FOXA01000013.1"/>
</dbReference>
<keyword evidence="1" id="KW-0732">Signal</keyword>